<evidence type="ECO:0000256" key="1">
    <source>
        <dbReference type="ARBA" id="ARBA00008668"/>
    </source>
</evidence>
<evidence type="ECO:0008006" key="6">
    <source>
        <dbReference type="Google" id="ProtNLM"/>
    </source>
</evidence>
<evidence type="ECO:0000313" key="5">
    <source>
        <dbReference type="Proteomes" id="UP000619265"/>
    </source>
</evidence>
<dbReference type="InterPro" id="IPR036514">
    <property type="entry name" value="SGNH_hydro_sf"/>
</dbReference>
<reference evidence="4" key="1">
    <citation type="submission" date="2015-10" db="EMBL/GenBank/DDBJ databases">
        <authorList>
            <person name="Martinez-Garcia P.J."/>
            <person name="Crepeau M.W."/>
            <person name="Puiu D."/>
            <person name="Gonzalez-Ibeas D."/>
            <person name="Whalen J."/>
            <person name="Stevens K."/>
            <person name="Paul R."/>
            <person name="Butterfield T."/>
            <person name="Britton M."/>
            <person name="Reagan R."/>
            <person name="Chakraborty S."/>
            <person name="Walawage S.L."/>
            <person name="Vasquez-Gross H.A."/>
            <person name="Cardeno C."/>
            <person name="Famula R."/>
            <person name="Pratt K."/>
            <person name="Kuruganti S."/>
            <person name="Aradhya M.K."/>
            <person name="Leslie C.A."/>
            <person name="Dandekar A.M."/>
            <person name="Salzberg S.L."/>
            <person name="Wegrzyn J.L."/>
            <person name="Langley C.H."/>
            <person name="Neale D.B."/>
        </authorList>
    </citation>
    <scope>NUCLEOTIDE SEQUENCE</scope>
    <source>
        <tissue evidence="4">Leaves</tissue>
    </source>
</reference>
<evidence type="ECO:0000256" key="3">
    <source>
        <dbReference type="ARBA" id="ARBA00022963"/>
    </source>
</evidence>
<comment type="caution">
    <text evidence="4">The sequence shown here is derived from an EMBL/GenBank/DDBJ whole genome shotgun (WGS) entry which is preliminary data.</text>
</comment>
<dbReference type="InterPro" id="IPR051058">
    <property type="entry name" value="GDSL_Est/Lipase"/>
</dbReference>
<dbReference type="Gramene" id="Jr13_28870_p1">
    <property type="protein sequence ID" value="cds.Jr13_28870_p1"/>
    <property type="gene ID" value="Jr13_28870"/>
</dbReference>
<dbReference type="EMBL" id="LIHL02000013">
    <property type="protein sequence ID" value="KAF5450982.1"/>
    <property type="molecule type" value="Genomic_DNA"/>
</dbReference>
<accession>A0A833WY72</accession>
<dbReference type="Gene3D" id="3.40.50.1110">
    <property type="entry name" value="SGNH hydrolase"/>
    <property type="match status" value="1"/>
</dbReference>
<protein>
    <recommendedName>
        <fullName evidence="6">GDSL esterase/lipase 6</fullName>
    </recommendedName>
</protein>
<reference evidence="4" key="2">
    <citation type="submission" date="2020-03" db="EMBL/GenBank/DDBJ databases">
        <title>Walnut 2.0.</title>
        <authorList>
            <person name="Marrano A."/>
            <person name="Britton M."/>
            <person name="Zimin A.V."/>
            <person name="Zaini P.A."/>
            <person name="Workman R."/>
            <person name="Puiu D."/>
            <person name="Bianco L."/>
            <person name="Allen B.J."/>
            <person name="Troggio M."/>
            <person name="Leslie C.A."/>
            <person name="Timp W."/>
            <person name="Dendekar A."/>
            <person name="Salzberg S.L."/>
            <person name="Neale D.B."/>
        </authorList>
    </citation>
    <scope>NUCLEOTIDE SEQUENCE</scope>
    <source>
        <tissue evidence="4">Leaves</tissue>
    </source>
</reference>
<gene>
    <name evidence="4" type="ORF">F2P56_031287</name>
</gene>
<comment type="similarity">
    <text evidence="1">Belongs to the 'GDSL' lipolytic enzyme family.</text>
</comment>
<keyword evidence="2" id="KW-0378">Hydrolase</keyword>
<name>A0A833WY72_JUGRE</name>
<dbReference type="InterPro" id="IPR035669">
    <property type="entry name" value="SGNH_plant_lipase-like"/>
</dbReference>
<dbReference type="GO" id="GO:0016788">
    <property type="term" value="F:hydrolase activity, acting on ester bonds"/>
    <property type="evidence" value="ECO:0007669"/>
    <property type="project" value="InterPro"/>
</dbReference>
<dbReference type="PANTHER" id="PTHR45648">
    <property type="entry name" value="GDSL LIPASE/ACYLHYDROLASE FAMILY PROTEIN (AFU_ORTHOLOGUE AFUA_4G14700)"/>
    <property type="match status" value="1"/>
</dbReference>
<feature type="non-terminal residue" evidence="4">
    <location>
        <position position="1"/>
    </location>
</feature>
<proteinExistence type="inferred from homology"/>
<keyword evidence="3" id="KW-0443">Lipid metabolism</keyword>
<keyword evidence="3" id="KW-0442">Lipid degradation</keyword>
<dbReference type="SUPFAM" id="SSF52266">
    <property type="entry name" value="SGNH hydrolase"/>
    <property type="match status" value="1"/>
</dbReference>
<dbReference type="Pfam" id="PF00657">
    <property type="entry name" value="Lipase_GDSL"/>
    <property type="match status" value="1"/>
</dbReference>
<dbReference type="Proteomes" id="UP000619265">
    <property type="component" value="Unassembled WGS sequence"/>
</dbReference>
<dbReference type="GO" id="GO:0016042">
    <property type="term" value="P:lipid catabolic process"/>
    <property type="evidence" value="ECO:0007669"/>
    <property type="project" value="UniProtKB-KW"/>
</dbReference>
<evidence type="ECO:0000313" key="4">
    <source>
        <dbReference type="EMBL" id="KAF5450982.1"/>
    </source>
</evidence>
<dbReference type="CDD" id="cd01837">
    <property type="entry name" value="SGNH_plant_lipase_like"/>
    <property type="match status" value="1"/>
</dbReference>
<dbReference type="InterPro" id="IPR001087">
    <property type="entry name" value="GDSL"/>
</dbReference>
<sequence>CIYREPPFPLLRIGRLRFNMMEKLFLITVLLVLFKLPGFVSPDYVPAIFTFGDSILDAGNNRFIKNCTAQANFPPYGSTYFHHPTGRFTNGRTVADLISQYIGIDFQKPYLEAHLDVVNGSIKSYPSNGINFASAGSGVIPQTNQDEHVLPLQVQLQQFQTLVQQGQIDTTLIQNSLFLFESGSNDIFGYFFAAGSGAFQELPRPHDFVQAMLDQVESFVDEIYNLGARRIALFSLGPVGCVPARAMLKDAPLDRCYGKLNFMVERYNHGLFKMARLARWKYPNAVIAYGDVYRMVWHFRAHPYRYGFLDVTNACCGAGQLGGEMQCGIGPYKVCQNPDEFMFWDLFHPSEHTYQLISESLWDGDRLQIKPVNLRTLADIDLFNY</sequence>
<evidence type="ECO:0000256" key="2">
    <source>
        <dbReference type="ARBA" id="ARBA00022801"/>
    </source>
</evidence>
<dbReference type="AlphaFoldDB" id="A0A833WY72"/>
<organism evidence="4 5">
    <name type="scientific">Juglans regia</name>
    <name type="common">English walnut</name>
    <dbReference type="NCBI Taxonomy" id="51240"/>
    <lineage>
        <taxon>Eukaryota</taxon>
        <taxon>Viridiplantae</taxon>
        <taxon>Streptophyta</taxon>
        <taxon>Embryophyta</taxon>
        <taxon>Tracheophyta</taxon>
        <taxon>Spermatophyta</taxon>
        <taxon>Magnoliopsida</taxon>
        <taxon>eudicotyledons</taxon>
        <taxon>Gunneridae</taxon>
        <taxon>Pentapetalae</taxon>
        <taxon>rosids</taxon>
        <taxon>fabids</taxon>
        <taxon>Fagales</taxon>
        <taxon>Juglandaceae</taxon>
        <taxon>Juglans</taxon>
    </lineage>
</organism>
<dbReference type="PANTHER" id="PTHR45648:SF141">
    <property type="entry name" value="GDSL ESTERASE_LIPASE 6"/>
    <property type="match status" value="1"/>
</dbReference>